<evidence type="ECO:0000256" key="7">
    <source>
        <dbReference type="ARBA" id="ARBA00022989"/>
    </source>
</evidence>
<dbReference type="GO" id="GO:0015421">
    <property type="term" value="F:ABC-type oligopeptide transporter activity"/>
    <property type="evidence" value="ECO:0007669"/>
    <property type="project" value="TreeGrafter"/>
</dbReference>
<keyword evidence="8 9" id="KW-0472">Membrane</keyword>
<evidence type="ECO:0000313" key="12">
    <source>
        <dbReference type="EMBL" id="KKI50580.1"/>
    </source>
</evidence>
<dbReference type="InterPro" id="IPR011527">
    <property type="entry name" value="ABC1_TM_dom"/>
</dbReference>
<dbReference type="GO" id="GO:0005524">
    <property type="term" value="F:ATP binding"/>
    <property type="evidence" value="ECO:0007669"/>
    <property type="project" value="UniProtKB-KW"/>
</dbReference>
<dbReference type="PANTHER" id="PTHR43394">
    <property type="entry name" value="ATP-DEPENDENT PERMEASE MDL1, MITOCHONDRIAL"/>
    <property type="match status" value="1"/>
</dbReference>
<accession>A0A0M2NK12</accession>
<evidence type="ECO:0000259" key="11">
    <source>
        <dbReference type="PROSITE" id="PS50929"/>
    </source>
</evidence>
<sequence>MRKMIQQFTFHHPKELIAPTVWLFVSEVSTLVPAILVFFGIYVFGAAFFPPYTLDTGSLIQLSVAALVFCALQYVIELISYWNTYFRAYRDTAKKRIAYIKKLRTLPLGFFTKKESGELINSFGNDFANVEYTMCYWLPFTIASSLLMVVFAVWMAIFDWRMAIAAFALLPVCLLMNHFAGKIKSRTSRRVLEARAKAATQLNEYLHGMKDLKAYRQAGQGFKQLQKAYDNLRKTTMKDELVAGSLGNLCSVLTQFVVPVIVVSGMYMLLGGGLHILDYIGLIIVATKLSSPMMMLVTSLGALRGMAPSGERLDSVMETPSQEGSQTVEKVDEYCFGDVGFSYGSEENVIRSANFDIPADRFTALVGPSGSGKSTLLRLMARFWDNQEGMLTANGRDIRQIQPDSLLSNISMVMQDTYLFRGTIRENLCFGKDIPDEQLEEACRKASCHTFISKLPEGYDTMVGEGGATLSGGERQRIAFARALLKDVPILLLDEPTASLDADNEALVQNALDEIAKNRTVIMIAHRLKTVRGADQILVIENGSVTQHGTHDELLAQEGLYQRLWAIQNEAQSIQFKHMEEK</sequence>
<dbReference type="Proteomes" id="UP000034076">
    <property type="component" value="Unassembled WGS sequence"/>
</dbReference>
<dbReference type="AlphaFoldDB" id="A0A0M2NK12"/>
<proteinExistence type="predicted"/>
<comment type="subcellular location">
    <subcellularLocation>
        <location evidence="1">Cell membrane</location>
        <topology evidence="1">Multi-pass membrane protein</topology>
    </subcellularLocation>
</comment>
<dbReference type="PANTHER" id="PTHR43394:SF1">
    <property type="entry name" value="ATP-BINDING CASSETTE SUB-FAMILY B MEMBER 10, MITOCHONDRIAL"/>
    <property type="match status" value="1"/>
</dbReference>
<dbReference type="InterPro" id="IPR027417">
    <property type="entry name" value="P-loop_NTPase"/>
</dbReference>
<keyword evidence="5" id="KW-0547">Nucleotide-binding</keyword>
<keyword evidence="7 9" id="KW-1133">Transmembrane helix</keyword>
<dbReference type="RefSeq" id="WP_046443735.1">
    <property type="nucleotide sequence ID" value="NZ_LAYJ01000103.1"/>
</dbReference>
<keyword evidence="6 12" id="KW-0067">ATP-binding</keyword>
<feature type="transmembrane region" description="Helical" evidence="9">
    <location>
        <begin position="163"/>
        <end position="180"/>
    </location>
</feature>
<evidence type="ECO:0000256" key="1">
    <source>
        <dbReference type="ARBA" id="ARBA00004651"/>
    </source>
</evidence>
<dbReference type="InterPro" id="IPR003593">
    <property type="entry name" value="AAA+_ATPase"/>
</dbReference>
<feature type="transmembrane region" description="Helical" evidence="9">
    <location>
        <begin position="21"/>
        <end position="44"/>
    </location>
</feature>
<comment type="caution">
    <text evidence="12">The sequence shown here is derived from an EMBL/GenBank/DDBJ whole genome shotgun (WGS) entry which is preliminary data.</text>
</comment>
<dbReference type="InterPro" id="IPR017871">
    <property type="entry name" value="ABC_transporter-like_CS"/>
</dbReference>
<dbReference type="PROSITE" id="PS50893">
    <property type="entry name" value="ABC_TRANSPORTER_2"/>
    <property type="match status" value="1"/>
</dbReference>
<dbReference type="SUPFAM" id="SSF90123">
    <property type="entry name" value="ABC transporter transmembrane region"/>
    <property type="match status" value="1"/>
</dbReference>
<keyword evidence="2" id="KW-0813">Transport</keyword>
<evidence type="ECO:0000256" key="5">
    <source>
        <dbReference type="ARBA" id="ARBA00022741"/>
    </source>
</evidence>
<dbReference type="SMART" id="SM00382">
    <property type="entry name" value="AAA"/>
    <property type="match status" value="1"/>
</dbReference>
<dbReference type="GO" id="GO:0016887">
    <property type="term" value="F:ATP hydrolysis activity"/>
    <property type="evidence" value="ECO:0007669"/>
    <property type="project" value="InterPro"/>
</dbReference>
<evidence type="ECO:0000256" key="8">
    <source>
        <dbReference type="ARBA" id="ARBA00023136"/>
    </source>
</evidence>
<dbReference type="PROSITE" id="PS50929">
    <property type="entry name" value="ABC_TM1F"/>
    <property type="match status" value="1"/>
</dbReference>
<dbReference type="InterPro" id="IPR039421">
    <property type="entry name" value="Type_1_exporter"/>
</dbReference>
<feature type="domain" description="ABC transporter" evidence="10">
    <location>
        <begin position="334"/>
        <end position="567"/>
    </location>
</feature>
<evidence type="ECO:0000256" key="6">
    <source>
        <dbReference type="ARBA" id="ARBA00022840"/>
    </source>
</evidence>
<dbReference type="GO" id="GO:0005886">
    <property type="term" value="C:plasma membrane"/>
    <property type="evidence" value="ECO:0007669"/>
    <property type="project" value="UniProtKB-SubCell"/>
</dbReference>
<organism evidence="12 13">
    <name type="scientific">Christensenella hongkongensis</name>
    <dbReference type="NCBI Taxonomy" id="270498"/>
    <lineage>
        <taxon>Bacteria</taxon>
        <taxon>Bacillati</taxon>
        <taxon>Bacillota</taxon>
        <taxon>Clostridia</taxon>
        <taxon>Christensenellales</taxon>
        <taxon>Christensenellaceae</taxon>
        <taxon>Christensenella</taxon>
    </lineage>
</organism>
<keyword evidence="3" id="KW-1003">Cell membrane</keyword>
<dbReference type="EMBL" id="LAYJ01000103">
    <property type="protein sequence ID" value="KKI50580.1"/>
    <property type="molecule type" value="Genomic_DNA"/>
</dbReference>
<evidence type="ECO:0000256" key="3">
    <source>
        <dbReference type="ARBA" id="ARBA00022475"/>
    </source>
</evidence>
<dbReference type="PATRIC" id="fig|270498.16.peg.1563"/>
<dbReference type="FunFam" id="3.40.50.300:FF:000221">
    <property type="entry name" value="Multidrug ABC transporter ATP-binding protein"/>
    <property type="match status" value="1"/>
</dbReference>
<dbReference type="InterPro" id="IPR036640">
    <property type="entry name" value="ABC1_TM_sf"/>
</dbReference>
<dbReference type="SUPFAM" id="SSF52540">
    <property type="entry name" value="P-loop containing nucleoside triphosphate hydrolases"/>
    <property type="match status" value="1"/>
</dbReference>
<evidence type="ECO:0000256" key="9">
    <source>
        <dbReference type="SAM" id="Phobius"/>
    </source>
</evidence>
<dbReference type="Pfam" id="PF00005">
    <property type="entry name" value="ABC_tran"/>
    <property type="match status" value="1"/>
</dbReference>
<evidence type="ECO:0000256" key="2">
    <source>
        <dbReference type="ARBA" id="ARBA00022448"/>
    </source>
</evidence>
<feature type="transmembrane region" description="Helical" evidence="9">
    <location>
        <begin position="241"/>
        <end position="267"/>
    </location>
</feature>
<reference evidence="12 13" key="1">
    <citation type="submission" date="2015-04" db="EMBL/GenBank/DDBJ databases">
        <title>Draft genome sequence of bacteremic isolate Catabacter hongkongensis type strain HKU16T.</title>
        <authorList>
            <person name="Lau S.K."/>
            <person name="Teng J.L."/>
            <person name="Huang Y."/>
            <person name="Curreem S.O."/>
            <person name="Tsui S.K."/>
            <person name="Woo P.C."/>
        </authorList>
    </citation>
    <scope>NUCLEOTIDE SEQUENCE [LARGE SCALE GENOMIC DNA]</scope>
    <source>
        <strain evidence="12 13">HKU16</strain>
    </source>
</reference>
<dbReference type="InterPro" id="IPR003439">
    <property type="entry name" value="ABC_transporter-like_ATP-bd"/>
</dbReference>
<keyword evidence="4 9" id="KW-0812">Transmembrane</keyword>
<evidence type="ECO:0000313" key="13">
    <source>
        <dbReference type="Proteomes" id="UP000034076"/>
    </source>
</evidence>
<keyword evidence="13" id="KW-1185">Reference proteome</keyword>
<dbReference type="OrthoDB" id="9762778at2"/>
<feature type="transmembrane region" description="Helical" evidence="9">
    <location>
        <begin position="136"/>
        <end position="157"/>
    </location>
</feature>
<feature type="domain" description="ABC transmembrane type-1" evidence="11">
    <location>
        <begin position="20"/>
        <end position="305"/>
    </location>
</feature>
<dbReference type="Gene3D" id="3.40.50.300">
    <property type="entry name" value="P-loop containing nucleotide triphosphate hydrolases"/>
    <property type="match status" value="1"/>
</dbReference>
<evidence type="ECO:0000259" key="10">
    <source>
        <dbReference type="PROSITE" id="PS50893"/>
    </source>
</evidence>
<dbReference type="Gene3D" id="1.20.1560.10">
    <property type="entry name" value="ABC transporter type 1, transmembrane domain"/>
    <property type="match status" value="1"/>
</dbReference>
<dbReference type="Pfam" id="PF00664">
    <property type="entry name" value="ABC_membrane"/>
    <property type="match status" value="1"/>
</dbReference>
<dbReference type="PROSITE" id="PS00211">
    <property type="entry name" value="ABC_TRANSPORTER_1"/>
    <property type="match status" value="1"/>
</dbReference>
<feature type="transmembrane region" description="Helical" evidence="9">
    <location>
        <begin position="64"/>
        <end position="86"/>
    </location>
</feature>
<dbReference type="CDD" id="cd07346">
    <property type="entry name" value="ABC_6TM_exporters"/>
    <property type="match status" value="1"/>
</dbReference>
<dbReference type="STRING" id="270498.CHK_1874"/>
<name>A0A0M2NK12_9FIRM</name>
<gene>
    <name evidence="12" type="ORF">CHK_1874</name>
</gene>
<evidence type="ECO:0000256" key="4">
    <source>
        <dbReference type="ARBA" id="ARBA00022692"/>
    </source>
</evidence>
<protein>
    <submittedName>
        <fullName evidence="12">Transport ATP-binding protein CydC</fullName>
    </submittedName>
</protein>